<dbReference type="EMBL" id="CP041636">
    <property type="protein sequence ID" value="QDO98819.1"/>
    <property type="molecule type" value="Genomic_DNA"/>
</dbReference>
<sequence length="482" mass="51896">MHPTRSARSKRYALTVLAGSLWAGLVLAGAAHAEASDQLAGAATVRRFDATAFSQPSANMAFERQLDFKVGDGIFRKLWVPSPSSTKSSDGLGPLLNARGCQSCHLRDGRGRPPAANEAATSMVLRLSIPPQTEADRLALATYMRAATPEPTYGGQLQNFSVNGLLAEGRMTIAYTEHPVTLADGEVVRLRKPRYGATELNYGPMHRQTMISPRIAPPMIGLGLLEMIPEEALLKHADPEDANGDGIAGKPNRVRSHAEGRAMIGRFGWKAGMPTVADQVADAFATDLGLSTHLVPASHGDCTPTQKACLSLPTGDDAREKVEVPRKMFDLVVFYARNLGVPAQRNPQGPAVLRGKALFAAVGCSGCHVPSFVTGRDPARPEQSAQRIFPYTDLLLHDMGEGLADERPEGEANGRQWRTSPLWGIGLTRTVSGHDMMLHDGRARGALEAILWHGGEAEAARARVQRMSRAERADLLAFIQSL</sequence>
<evidence type="ECO:0000256" key="2">
    <source>
        <dbReference type="ARBA" id="ARBA00022723"/>
    </source>
</evidence>
<dbReference type="Pfam" id="PF06537">
    <property type="entry name" value="DHOR"/>
    <property type="match status" value="1"/>
</dbReference>
<dbReference type="InterPro" id="IPR036909">
    <property type="entry name" value="Cyt_c-like_dom_sf"/>
</dbReference>
<dbReference type="GO" id="GO:0004130">
    <property type="term" value="F:cytochrome-c peroxidase activity"/>
    <property type="evidence" value="ECO:0007669"/>
    <property type="project" value="TreeGrafter"/>
</dbReference>
<dbReference type="Proteomes" id="UP000317496">
    <property type="component" value="Chromosome"/>
</dbReference>
<evidence type="ECO:0000256" key="5">
    <source>
        <dbReference type="SAM" id="SignalP"/>
    </source>
</evidence>
<organism evidence="7 8">
    <name type="scientific">Ferrovibrio terrae</name>
    <dbReference type="NCBI Taxonomy" id="2594003"/>
    <lineage>
        <taxon>Bacteria</taxon>
        <taxon>Pseudomonadati</taxon>
        <taxon>Pseudomonadota</taxon>
        <taxon>Alphaproteobacteria</taxon>
        <taxon>Rhodospirillales</taxon>
        <taxon>Rhodospirillaceae</taxon>
        <taxon>Ferrovibrio</taxon>
    </lineage>
</organism>
<dbReference type="Gene3D" id="1.10.760.10">
    <property type="entry name" value="Cytochrome c-like domain"/>
    <property type="match status" value="1"/>
</dbReference>
<feature type="domain" description="Cytochrome c" evidence="6">
    <location>
        <begin position="66"/>
        <end position="180"/>
    </location>
</feature>
<dbReference type="AlphaFoldDB" id="A0A516H4X3"/>
<keyword evidence="3 4" id="KW-0408">Iron</keyword>
<keyword evidence="1 4" id="KW-0349">Heme</keyword>
<dbReference type="InterPro" id="IPR010538">
    <property type="entry name" value="DHOR"/>
</dbReference>
<keyword evidence="5" id="KW-0732">Signal</keyword>
<keyword evidence="8" id="KW-1185">Reference proteome</keyword>
<evidence type="ECO:0000256" key="1">
    <source>
        <dbReference type="ARBA" id="ARBA00022617"/>
    </source>
</evidence>
<proteinExistence type="predicted"/>
<dbReference type="KEGG" id="fer:FNB15_16750"/>
<dbReference type="InterPro" id="IPR009056">
    <property type="entry name" value="Cyt_c-like_dom"/>
</dbReference>
<feature type="signal peptide" evidence="5">
    <location>
        <begin position="1"/>
        <end position="28"/>
    </location>
</feature>
<gene>
    <name evidence="7" type="ORF">FNB15_16750</name>
</gene>
<dbReference type="GO" id="GO:0009055">
    <property type="term" value="F:electron transfer activity"/>
    <property type="evidence" value="ECO:0007669"/>
    <property type="project" value="InterPro"/>
</dbReference>
<keyword evidence="2 4" id="KW-0479">Metal-binding</keyword>
<evidence type="ECO:0000256" key="4">
    <source>
        <dbReference type="PROSITE-ProRule" id="PRU00433"/>
    </source>
</evidence>
<evidence type="ECO:0000256" key="3">
    <source>
        <dbReference type="ARBA" id="ARBA00023004"/>
    </source>
</evidence>
<dbReference type="PANTHER" id="PTHR30600">
    <property type="entry name" value="CYTOCHROME C PEROXIDASE-RELATED"/>
    <property type="match status" value="1"/>
</dbReference>
<dbReference type="GO" id="GO:0046872">
    <property type="term" value="F:metal ion binding"/>
    <property type="evidence" value="ECO:0007669"/>
    <property type="project" value="UniProtKB-KW"/>
</dbReference>
<dbReference type="SUPFAM" id="SSF46626">
    <property type="entry name" value="Cytochrome c"/>
    <property type="match status" value="1"/>
</dbReference>
<dbReference type="GO" id="GO:0020037">
    <property type="term" value="F:heme binding"/>
    <property type="evidence" value="ECO:0007669"/>
    <property type="project" value="InterPro"/>
</dbReference>
<reference evidence="7 8" key="1">
    <citation type="submission" date="2019-07" db="EMBL/GenBank/DDBJ databases">
        <title>Genome sequencing for Ferrovibrio sp. K5.</title>
        <authorList>
            <person name="Park S.-J."/>
        </authorList>
    </citation>
    <scope>NUCLEOTIDE SEQUENCE [LARGE SCALE GENOMIC DNA]</scope>
    <source>
        <strain evidence="7 8">K5</strain>
    </source>
</reference>
<protein>
    <submittedName>
        <fullName evidence="7">C-type cytochrome</fullName>
    </submittedName>
</protein>
<evidence type="ECO:0000259" key="6">
    <source>
        <dbReference type="PROSITE" id="PS51007"/>
    </source>
</evidence>
<feature type="chain" id="PRO_5022080513" evidence="5">
    <location>
        <begin position="29"/>
        <end position="482"/>
    </location>
</feature>
<dbReference type="OrthoDB" id="9805202at2"/>
<name>A0A516H4X3_9PROT</name>
<feature type="domain" description="Cytochrome c" evidence="6">
    <location>
        <begin position="350"/>
        <end position="482"/>
    </location>
</feature>
<dbReference type="InterPro" id="IPR051395">
    <property type="entry name" value="Cytochrome_c_Peroxidase/MauG"/>
</dbReference>
<dbReference type="PIRSF" id="PIRSF028099">
    <property type="entry name" value="DUF1111"/>
    <property type="match status" value="1"/>
</dbReference>
<evidence type="ECO:0000313" key="8">
    <source>
        <dbReference type="Proteomes" id="UP000317496"/>
    </source>
</evidence>
<dbReference type="PROSITE" id="PS51007">
    <property type="entry name" value="CYTC"/>
    <property type="match status" value="2"/>
</dbReference>
<dbReference type="PANTHER" id="PTHR30600:SF4">
    <property type="entry name" value="CYTOCHROME C DOMAIN-CONTAINING PROTEIN"/>
    <property type="match status" value="1"/>
</dbReference>
<evidence type="ECO:0000313" key="7">
    <source>
        <dbReference type="EMBL" id="QDO98819.1"/>
    </source>
</evidence>
<accession>A0A516H4X3</accession>